<protein>
    <submittedName>
        <fullName evidence="1">Uncharacterized protein</fullName>
    </submittedName>
</protein>
<evidence type="ECO:0000313" key="2">
    <source>
        <dbReference type="Proteomes" id="UP001054945"/>
    </source>
</evidence>
<sequence length="86" mass="9428">MIMSPGDYEMQLKYWTTSLPQTLSSACSGSHPLFSFYCVTSPLDLSKGGLPIPLIPLHNTLSLHRRSFPMNNACEVSSRGARIRGG</sequence>
<evidence type="ECO:0000313" key="1">
    <source>
        <dbReference type="EMBL" id="GIZ01421.1"/>
    </source>
</evidence>
<dbReference type="AlphaFoldDB" id="A0AAV4Y4Q5"/>
<comment type="caution">
    <text evidence="1">The sequence shown here is derived from an EMBL/GenBank/DDBJ whole genome shotgun (WGS) entry which is preliminary data.</text>
</comment>
<proteinExistence type="predicted"/>
<dbReference type="EMBL" id="BPLR01001298">
    <property type="protein sequence ID" value="GIZ01421.1"/>
    <property type="molecule type" value="Genomic_DNA"/>
</dbReference>
<gene>
    <name evidence="1" type="ORF">CEXT_168391</name>
</gene>
<organism evidence="1 2">
    <name type="scientific">Caerostris extrusa</name>
    <name type="common">Bark spider</name>
    <name type="synonym">Caerostris bankana</name>
    <dbReference type="NCBI Taxonomy" id="172846"/>
    <lineage>
        <taxon>Eukaryota</taxon>
        <taxon>Metazoa</taxon>
        <taxon>Ecdysozoa</taxon>
        <taxon>Arthropoda</taxon>
        <taxon>Chelicerata</taxon>
        <taxon>Arachnida</taxon>
        <taxon>Araneae</taxon>
        <taxon>Araneomorphae</taxon>
        <taxon>Entelegynae</taxon>
        <taxon>Araneoidea</taxon>
        <taxon>Araneidae</taxon>
        <taxon>Caerostris</taxon>
    </lineage>
</organism>
<reference evidence="1 2" key="1">
    <citation type="submission" date="2021-06" db="EMBL/GenBank/DDBJ databases">
        <title>Caerostris extrusa draft genome.</title>
        <authorList>
            <person name="Kono N."/>
            <person name="Arakawa K."/>
        </authorList>
    </citation>
    <scope>NUCLEOTIDE SEQUENCE [LARGE SCALE GENOMIC DNA]</scope>
</reference>
<keyword evidence="2" id="KW-1185">Reference proteome</keyword>
<dbReference type="Proteomes" id="UP001054945">
    <property type="component" value="Unassembled WGS sequence"/>
</dbReference>
<name>A0AAV4Y4Q5_CAEEX</name>
<accession>A0AAV4Y4Q5</accession>